<evidence type="ECO:0000313" key="1">
    <source>
        <dbReference type="EMBL" id="GHE24849.1"/>
    </source>
</evidence>
<dbReference type="AlphaFoldDB" id="A0A918YWH4"/>
<sequence>MVLDLRFADGGLLRVGAPEAGRPVALLPGLGVHRLTFRLRVETVLASAGCNHVHLGGEAWAEHLGSGPHWIGLIVPAVVPLAPAGDAVEAALSMAVTNDQVLALERARGGRELPLRLDLAAALPQSTANPCAQGQESRRVAAEDWDAQVRALTTMLAGPDAGAGRR</sequence>
<accession>A0A918YWH4</accession>
<reference evidence="1" key="1">
    <citation type="journal article" date="2014" name="Int. J. Syst. Evol. Microbiol.">
        <title>Complete genome sequence of Corynebacterium casei LMG S-19264T (=DSM 44701T), isolated from a smear-ripened cheese.</title>
        <authorList>
            <consortium name="US DOE Joint Genome Institute (JGI-PGF)"/>
            <person name="Walter F."/>
            <person name="Albersmeier A."/>
            <person name="Kalinowski J."/>
            <person name="Ruckert C."/>
        </authorList>
    </citation>
    <scope>NUCLEOTIDE SEQUENCE</scope>
    <source>
        <strain evidence="1">JCM 4646</strain>
    </source>
</reference>
<name>A0A918YWH4_9ACTN</name>
<dbReference type="GeneID" id="95357775"/>
<dbReference type="Proteomes" id="UP000617734">
    <property type="component" value="Unassembled WGS sequence"/>
</dbReference>
<dbReference type="EMBL" id="BNBO01000079">
    <property type="protein sequence ID" value="GHE24849.1"/>
    <property type="molecule type" value="Genomic_DNA"/>
</dbReference>
<comment type="caution">
    <text evidence="1">The sequence shown here is derived from an EMBL/GenBank/DDBJ whole genome shotgun (WGS) entry which is preliminary data.</text>
</comment>
<organism evidence="1 2">
    <name type="scientific">Kitasatospora indigofera</name>
    <dbReference type="NCBI Taxonomy" id="67307"/>
    <lineage>
        <taxon>Bacteria</taxon>
        <taxon>Bacillati</taxon>
        <taxon>Actinomycetota</taxon>
        <taxon>Actinomycetes</taxon>
        <taxon>Kitasatosporales</taxon>
        <taxon>Streptomycetaceae</taxon>
        <taxon>Kitasatospora</taxon>
    </lineage>
</organism>
<gene>
    <name evidence="1" type="ORF">GCM10018781_75480</name>
</gene>
<proteinExistence type="predicted"/>
<reference evidence="1" key="2">
    <citation type="submission" date="2020-09" db="EMBL/GenBank/DDBJ databases">
        <authorList>
            <person name="Sun Q."/>
            <person name="Ohkuma M."/>
        </authorList>
    </citation>
    <scope>NUCLEOTIDE SEQUENCE</scope>
    <source>
        <strain evidence="1">JCM 4646</strain>
    </source>
</reference>
<keyword evidence="2" id="KW-1185">Reference proteome</keyword>
<protein>
    <submittedName>
        <fullName evidence="1">Uncharacterized protein</fullName>
    </submittedName>
</protein>
<evidence type="ECO:0000313" key="2">
    <source>
        <dbReference type="Proteomes" id="UP000617734"/>
    </source>
</evidence>
<dbReference type="RefSeq" id="WP_190215439.1">
    <property type="nucleotide sequence ID" value="NZ_BNBO01000079.1"/>
</dbReference>